<evidence type="ECO:0000256" key="4">
    <source>
        <dbReference type="ARBA" id="ARBA00012011"/>
    </source>
</evidence>
<dbReference type="InterPro" id="IPR000595">
    <property type="entry name" value="cNMP-bd_dom"/>
</dbReference>
<dbReference type="PRINTS" id="PR00371">
    <property type="entry name" value="FPNCR"/>
</dbReference>
<dbReference type="Gene3D" id="2.60.120.10">
    <property type="entry name" value="Jelly Rolls"/>
    <property type="match status" value="2"/>
</dbReference>
<evidence type="ECO:0000313" key="14">
    <source>
        <dbReference type="EMBL" id="CAK9012813.1"/>
    </source>
</evidence>
<dbReference type="SUPFAM" id="SSF63380">
    <property type="entry name" value="Riboflavin synthase domain-like"/>
    <property type="match status" value="1"/>
</dbReference>
<feature type="compositionally biased region" description="Polar residues" evidence="11">
    <location>
        <begin position="493"/>
        <end position="503"/>
    </location>
</feature>
<dbReference type="InterPro" id="IPR001834">
    <property type="entry name" value="CBR-like"/>
</dbReference>
<dbReference type="Pfam" id="PF00027">
    <property type="entry name" value="cNMP_binding"/>
    <property type="match status" value="1"/>
</dbReference>
<dbReference type="Pfam" id="PF00970">
    <property type="entry name" value="FAD_binding_6"/>
    <property type="match status" value="1"/>
</dbReference>
<keyword evidence="5" id="KW-0285">Flavoprotein</keyword>
<evidence type="ECO:0000256" key="2">
    <source>
        <dbReference type="ARBA" id="ARBA00004173"/>
    </source>
</evidence>
<reference evidence="14 15" key="1">
    <citation type="submission" date="2024-02" db="EMBL/GenBank/DDBJ databases">
        <authorList>
            <person name="Chen Y."/>
            <person name="Shah S."/>
            <person name="Dougan E. K."/>
            <person name="Thang M."/>
            <person name="Chan C."/>
        </authorList>
    </citation>
    <scope>NUCLEOTIDE SEQUENCE [LARGE SCALE GENOMIC DNA]</scope>
</reference>
<dbReference type="InterPro" id="IPR001709">
    <property type="entry name" value="Flavoprot_Pyr_Nucl_cyt_Rdtase"/>
</dbReference>
<keyword evidence="15" id="KW-1185">Reference proteome</keyword>
<evidence type="ECO:0000256" key="1">
    <source>
        <dbReference type="ARBA" id="ARBA00001974"/>
    </source>
</evidence>
<dbReference type="InterPro" id="IPR017927">
    <property type="entry name" value="FAD-bd_FR_type"/>
</dbReference>
<comment type="similarity">
    <text evidence="3">Belongs to the flavoprotein pyridine nucleotide cytochrome reductase family.</text>
</comment>
<feature type="non-terminal residue" evidence="14">
    <location>
        <position position="1"/>
    </location>
</feature>
<dbReference type="PROSITE" id="PS50042">
    <property type="entry name" value="CNMP_BINDING_3"/>
    <property type="match status" value="2"/>
</dbReference>
<evidence type="ECO:0000259" key="13">
    <source>
        <dbReference type="PROSITE" id="PS51384"/>
    </source>
</evidence>
<dbReference type="InterPro" id="IPR001433">
    <property type="entry name" value="OxRdtase_FAD/NAD-bd"/>
</dbReference>
<feature type="domain" description="Cyclic nucleotide-binding" evidence="12">
    <location>
        <begin position="413"/>
        <end position="489"/>
    </location>
</feature>
<comment type="subcellular location">
    <subcellularLocation>
        <location evidence="2">Mitochondrion</location>
    </subcellularLocation>
</comment>
<dbReference type="PRINTS" id="PR00406">
    <property type="entry name" value="CYTB5RDTASE"/>
</dbReference>
<protein>
    <recommendedName>
        <fullName evidence="4">cytochrome-b5 reductase</fullName>
        <ecNumber evidence="4">1.6.2.2</ecNumber>
    </recommendedName>
</protein>
<dbReference type="Proteomes" id="UP001642464">
    <property type="component" value="Unassembled WGS sequence"/>
</dbReference>
<dbReference type="InterPro" id="IPR018490">
    <property type="entry name" value="cNMP-bd_dom_sf"/>
</dbReference>
<dbReference type="EC" id="1.6.2.2" evidence="4"/>
<sequence>GLEKALSPAEFREFKLKETERVSHNTQLYRFELPSNNHETGLTVASCLVARAVVDGKKVVRPYTPVSLNHQRGYVDLLVKTYPAPGGRMSRHIEALEPGQALEMKGPFKKVDYKANMHKKVGMIAGGTGITPMLQVIREVLSNPQDHTEIHLVFANVTEDDILLRDELDALQYLYPAFHVYYTLDKPPSGWTMGAGFVSADIIKAHLPSPEDDCLLLVCGPKGLVAHVAGDKGPKNSQGDLGGLLKQLGFAPESMAGEPESLEAVLSRQQEEVEQELLEEERGKAEAIVRREIEPQKERVKEAFQLLEGLRDAGFAPGGSGAQPAVAEVAAVARQRDQELLRYKRELASAVQSDGVFPSWLTARSDFQYVFPRYATQPIDSLSLVAFAMSKEVKQRTSFDIDHTLGFMQQFSPFCDMATELVRNLCKLMRLVKYAPGAELFSETSPASHFGMILHGEVEIFDPALRTVTVLGPNSCFAEIALSDDSDRAHSTRCLSRGSSPPQRSARFQGPSEGEPRRSCSPRPRLGDTMGVTFAGGSGAAGKEDAEQQTENDWSHHPVPDMFAGSETIVLELAGQDFRATSKLFNQTQNSFQSKFLQTHVELFRKWSKHRINQIAPLLVRRSYKPGEVVQKSGDPATELYFVLTGQCKVEREIVRTHRNKWPVLKPGSRELQHQVRETRVTKSVQLANVGPGQYFGEEFLVGFGSRRTTVTAQRLSQILVLRDEDAKAIFTTRMREEMRRIHHAMFTSDEAILAKYEREQKLRHQFQLLKRSALGPLYEQRVAAKRDQARDRRRMRGSQSAPALVLQLQDKPHASFATLPPLR</sequence>
<feature type="domain" description="FAD-binding FR-type" evidence="13">
    <location>
        <begin position="9"/>
        <end position="114"/>
    </location>
</feature>
<evidence type="ECO:0000256" key="8">
    <source>
        <dbReference type="ARBA" id="ARBA00023027"/>
    </source>
</evidence>
<evidence type="ECO:0000313" key="15">
    <source>
        <dbReference type="Proteomes" id="UP001642464"/>
    </source>
</evidence>
<dbReference type="InterPro" id="IPR017938">
    <property type="entry name" value="Riboflavin_synthase-like_b-brl"/>
</dbReference>
<evidence type="ECO:0000256" key="9">
    <source>
        <dbReference type="ARBA" id="ARBA00023128"/>
    </source>
</evidence>
<dbReference type="PANTHER" id="PTHR19370">
    <property type="entry name" value="NADH-CYTOCHROME B5 REDUCTASE"/>
    <property type="match status" value="1"/>
</dbReference>
<dbReference type="InterPro" id="IPR008333">
    <property type="entry name" value="Cbr1-like_FAD-bd_dom"/>
</dbReference>
<organism evidence="14 15">
    <name type="scientific">Durusdinium trenchii</name>
    <dbReference type="NCBI Taxonomy" id="1381693"/>
    <lineage>
        <taxon>Eukaryota</taxon>
        <taxon>Sar</taxon>
        <taxon>Alveolata</taxon>
        <taxon>Dinophyceae</taxon>
        <taxon>Suessiales</taxon>
        <taxon>Symbiodiniaceae</taxon>
        <taxon>Durusdinium</taxon>
    </lineage>
</organism>
<dbReference type="CDD" id="cd00038">
    <property type="entry name" value="CAP_ED"/>
    <property type="match status" value="2"/>
</dbReference>
<dbReference type="EMBL" id="CAXAMM010006946">
    <property type="protein sequence ID" value="CAK9012813.1"/>
    <property type="molecule type" value="Genomic_DNA"/>
</dbReference>
<evidence type="ECO:0000256" key="10">
    <source>
        <dbReference type="ARBA" id="ARBA00047682"/>
    </source>
</evidence>
<dbReference type="CDD" id="cd06183">
    <property type="entry name" value="cyt_b5_reduct_like"/>
    <property type="match status" value="1"/>
</dbReference>
<keyword evidence="8" id="KW-0520">NAD</keyword>
<dbReference type="InterPro" id="IPR014710">
    <property type="entry name" value="RmlC-like_jellyroll"/>
</dbReference>
<evidence type="ECO:0000256" key="6">
    <source>
        <dbReference type="ARBA" id="ARBA00022827"/>
    </source>
</evidence>
<feature type="domain" description="Cyclic nucleotide-binding" evidence="12">
    <location>
        <begin position="603"/>
        <end position="722"/>
    </location>
</feature>
<keyword evidence="9" id="KW-0496">Mitochondrion</keyword>
<gene>
    <name evidence="14" type="ORF">SCF082_LOCUS11666</name>
</gene>
<evidence type="ECO:0000256" key="3">
    <source>
        <dbReference type="ARBA" id="ARBA00006105"/>
    </source>
</evidence>
<dbReference type="Gene3D" id="2.40.30.10">
    <property type="entry name" value="Translation factors"/>
    <property type="match status" value="1"/>
</dbReference>
<evidence type="ECO:0000259" key="12">
    <source>
        <dbReference type="PROSITE" id="PS50042"/>
    </source>
</evidence>
<evidence type="ECO:0000256" key="11">
    <source>
        <dbReference type="SAM" id="MobiDB-lite"/>
    </source>
</evidence>
<dbReference type="SMART" id="SM00100">
    <property type="entry name" value="cNMP"/>
    <property type="match status" value="2"/>
</dbReference>
<comment type="cofactor">
    <cofactor evidence="1">
        <name>FAD</name>
        <dbReference type="ChEBI" id="CHEBI:57692"/>
    </cofactor>
</comment>
<evidence type="ECO:0000256" key="7">
    <source>
        <dbReference type="ARBA" id="ARBA00023002"/>
    </source>
</evidence>
<keyword evidence="7" id="KW-0560">Oxidoreductase</keyword>
<dbReference type="PROSITE" id="PS51384">
    <property type="entry name" value="FAD_FR"/>
    <property type="match status" value="1"/>
</dbReference>
<keyword evidence="6" id="KW-0274">FAD</keyword>
<comment type="caution">
    <text evidence="14">The sequence shown here is derived from an EMBL/GenBank/DDBJ whole genome shotgun (WGS) entry which is preliminary data.</text>
</comment>
<dbReference type="PANTHER" id="PTHR19370:SF171">
    <property type="entry name" value="NADH-CYTOCHROME B5 REDUCTASE 2"/>
    <property type="match status" value="1"/>
</dbReference>
<dbReference type="SUPFAM" id="SSF51206">
    <property type="entry name" value="cAMP-binding domain-like"/>
    <property type="match status" value="2"/>
</dbReference>
<dbReference type="Pfam" id="PF00175">
    <property type="entry name" value="NAD_binding_1"/>
    <property type="match status" value="1"/>
</dbReference>
<name>A0ABP0JF15_9DINO</name>
<comment type="catalytic activity">
    <reaction evidence="10">
        <text>2 Fe(III)-[cytochrome b5] + NADH = 2 Fe(II)-[cytochrome b5] + NAD(+) + H(+)</text>
        <dbReference type="Rhea" id="RHEA:46680"/>
        <dbReference type="Rhea" id="RHEA-COMP:10438"/>
        <dbReference type="Rhea" id="RHEA-COMP:10439"/>
        <dbReference type="ChEBI" id="CHEBI:15378"/>
        <dbReference type="ChEBI" id="CHEBI:29033"/>
        <dbReference type="ChEBI" id="CHEBI:29034"/>
        <dbReference type="ChEBI" id="CHEBI:57540"/>
        <dbReference type="ChEBI" id="CHEBI:57945"/>
        <dbReference type="EC" id="1.6.2.2"/>
    </reaction>
</comment>
<proteinExistence type="inferred from homology"/>
<feature type="region of interest" description="Disordered" evidence="11">
    <location>
        <begin position="490"/>
        <end position="559"/>
    </location>
</feature>
<evidence type="ECO:0000256" key="5">
    <source>
        <dbReference type="ARBA" id="ARBA00022630"/>
    </source>
</evidence>
<dbReference type="InterPro" id="IPR039261">
    <property type="entry name" value="FNR_nucleotide-bd"/>
</dbReference>
<dbReference type="SUPFAM" id="SSF52343">
    <property type="entry name" value="Ferredoxin reductase-like, C-terminal NADP-linked domain"/>
    <property type="match status" value="1"/>
</dbReference>
<accession>A0ABP0JF15</accession>
<dbReference type="Gene3D" id="3.40.50.80">
    <property type="entry name" value="Nucleotide-binding domain of ferredoxin-NADP reductase (FNR) module"/>
    <property type="match status" value="1"/>
</dbReference>